<dbReference type="GO" id="GO:0097250">
    <property type="term" value="P:mitochondrial respirasome assembly"/>
    <property type="evidence" value="ECO:0007669"/>
    <property type="project" value="EnsemblFungi"/>
</dbReference>
<evidence type="ECO:0000256" key="10">
    <source>
        <dbReference type="ARBA" id="ARBA00024323"/>
    </source>
</evidence>
<keyword evidence="4" id="KW-1000">Mitochondrion outer membrane</keyword>
<evidence type="ECO:0000256" key="1">
    <source>
        <dbReference type="ARBA" id="ARBA00004137"/>
    </source>
</evidence>
<keyword evidence="15" id="KW-1185">Reference proteome</keyword>
<dbReference type="GO" id="GO:0042773">
    <property type="term" value="P:ATP synthesis coupled electron transport"/>
    <property type="evidence" value="ECO:0007669"/>
    <property type="project" value="EnsemblFungi"/>
</dbReference>
<evidence type="ECO:0000256" key="11">
    <source>
        <dbReference type="ARBA" id="ARBA00047906"/>
    </source>
</evidence>
<dbReference type="GO" id="GO:0005741">
    <property type="term" value="C:mitochondrial outer membrane"/>
    <property type="evidence" value="ECO:0007669"/>
    <property type="project" value="UniProtKB-SubCell"/>
</dbReference>
<dbReference type="SMART" id="SM00563">
    <property type="entry name" value="PlsC"/>
    <property type="match status" value="1"/>
</dbReference>
<evidence type="ECO:0000313" key="15">
    <source>
        <dbReference type="Proteomes" id="UP000189580"/>
    </source>
</evidence>
<reference evidence="14 15" key="1">
    <citation type="submission" date="2016-02" db="EMBL/GenBank/DDBJ databases">
        <title>Complete genome sequence and transcriptome regulation of the pentose utilising yeast Sugiyamaella lignohabitans.</title>
        <authorList>
            <person name="Bellasio M."/>
            <person name="Peymann A."/>
            <person name="Valli M."/>
            <person name="Sipitzky M."/>
            <person name="Graf A."/>
            <person name="Sauer M."/>
            <person name="Marx H."/>
            <person name="Mattanovich D."/>
        </authorList>
    </citation>
    <scope>NUCLEOTIDE SEQUENCE [LARGE SCALE GENOMIC DNA]</scope>
    <source>
        <strain evidence="14 15">CBS 10342</strain>
    </source>
</reference>
<sequence>MSFQQISNNGYKFLTHYPRQNKYWKAASKATLGAVGLWSKLTLGAISTPKMHNTDILTEAYRTSKLENRGLLTVMNHTSVLDEPLVWGGLLPVRHYFMKDGLRWALGADNVCFKNSFTKMFFSLGQVLATKRFGVGPFQGSIDASINLLSSNQTKYSAESESNNGKGGIVLSASAASDSDSIPMNKSIIDRPGWVHIFPETFVHQPYPPHQHTLKYFHWGVSRLILESSQPPIVVPIYTHGLEKIIPEDESYIGGLRKRLGSKVEFNVGMPLDESAVASFRKEWLGMVRDQHKQGAIQALDISNNIYESLNEPLMTGTAARDLRSRVAAFVREGVDATRLQLGFEQSDPRMADASFWHNQKEVRLAGKMHNRS</sequence>
<dbReference type="OrthoDB" id="193467at2759"/>
<dbReference type="GO" id="GO:0047184">
    <property type="term" value="F:1-acylglycerophosphocholine O-acyltransferase activity"/>
    <property type="evidence" value="ECO:0007669"/>
    <property type="project" value="EnsemblFungi"/>
</dbReference>
<dbReference type="AlphaFoldDB" id="A0A167EZJ5"/>
<dbReference type="GeneID" id="30034136"/>
<dbReference type="Proteomes" id="UP000189580">
    <property type="component" value="Chromosome b"/>
</dbReference>
<organism evidence="14 15">
    <name type="scientific">Sugiyamaella lignohabitans</name>
    <dbReference type="NCBI Taxonomy" id="796027"/>
    <lineage>
        <taxon>Eukaryota</taxon>
        <taxon>Fungi</taxon>
        <taxon>Dikarya</taxon>
        <taxon>Ascomycota</taxon>
        <taxon>Saccharomycotina</taxon>
        <taxon>Dipodascomycetes</taxon>
        <taxon>Dipodascales</taxon>
        <taxon>Trichomonascaceae</taxon>
        <taxon>Sugiyamaella</taxon>
    </lineage>
</organism>
<evidence type="ECO:0000256" key="3">
    <source>
        <dbReference type="ARBA" id="ARBA00022679"/>
    </source>
</evidence>
<evidence type="ECO:0000313" key="14">
    <source>
        <dbReference type="EMBL" id="ANB14641.1"/>
    </source>
</evidence>
<evidence type="ECO:0000256" key="5">
    <source>
        <dbReference type="ARBA" id="ARBA00022792"/>
    </source>
</evidence>
<evidence type="ECO:0000256" key="2">
    <source>
        <dbReference type="ARBA" id="ARBA00010524"/>
    </source>
</evidence>
<keyword evidence="3" id="KW-0808">Transferase</keyword>
<evidence type="ECO:0000256" key="4">
    <source>
        <dbReference type="ARBA" id="ARBA00022787"/>
    </source>
</evidence>
<evidence type="ECO:0000256" key="8">
    <source>
        <dbReference type="ARBA" id="ARBA00023136"/>
    </source>
</evidence>
<accession>A0A167EZJ5</accession>
<dbReference type="GO" id="GO:0007007">
    <property type="term" value="P:inner mitochondrial membrane organization"/>
    <property type="evidence" value="ECO:0007669"/>
    <property type="project" value="EnsemblFungi"/>
</dbReference>
<dbReference type="KEGG" id="slb:AWJ20_2246"/>
<evidence type="ECO:0000256" key="7">
    <source>
        <dbReference type="ARBA" id="ARBA00023128"/>
    </source>
</evidence>
<proteinExistence type="inferred from homology"/>
<evidence type="ECO:0000256" key="12">
    <source>
        <dbReference type="RuleBase" id="RU365062"/>
    </source>
</evidence>
<feature type="domain" description="Phospholipid/glycerol acyltransferase" evidence="13">
    <location>
        <begin position="71"/>
        <end position="242"/>
    </location>
</feature>
<dbReference type="GO" id="GO:0035965">
    <property type="term" value="P:cardiolipin acyl-chain remodeling"/>
    <property type="evidence" value="ECO:0007669"/>
    <property type="project" value="EnsemblFungi"/>
</dbReference>
<keyword evidence="9" id="KW-0012">Acyltransferase</keyword>
<keyword evidence="5" id="KW-0999">Mitochondrion inner membrane</keyword>
<dbReference type="GO" id="GO:0005743">
    <property type="term" value="C:mitochondrial inner membrane"/>
    <property type="evidence" value="ECO:0007669"/>
    <property type="project" value="UniProtKB-SubCell"/>
</dbReference>
<dbReference type="RefSeq" id="XP_018737118.1">
    <property type="nucleotide sequence ID" value="XM_018879178.1"/>
</dbReference>
<keyword evidence="8" id="KW-0472">Membrane</keyword>
<dbReference type="InterPro" id="IPR002123">
    <property type="entry name" value="Plipid/glycerol_acylTrfase"/>
</dbReference>
<dbReference type="EMBL" id="CP014503">
    <property type="protein sequence ID" value="ANB14641.1"/>
    <property type="molecule type" value="Genomic_DNA"/>
</dbReference>
<protein>
    <recommendedName>
        <fullName evidence="12">Tafazzin family protein</fullName>
    </recommendedName>
</protein>
<dbReference type="CDD" id="cd07989">
    <property type="entry name" value="LPLAT_AGPAT-like"/>
    <property type="match status" value="1"/>
</dbReference>
<keyword evidence="7" id="KW-0496">Mitochondrion</keyword>
<evidence type="ECO:0000256" key="9">
    <source>
        <dbReference type="ARBA" id="ARBA00023315"/>
    </source>
</evidence>
<dbReference type="PANTHER" id="PTHR12497:SF0">
    <property type="entry name" value="TAFAZZIN"/>
    <property type="match status" value="1"/>
</dbReference>
<dbReference type="InterPro" id="IPR000872">
    <property type="entry name" value="Tafazzin"/>
</dbReference>
<dbReference type="PANTHER" id="PTHR12497">
    <property type="entry name" value="TAZ PROTEIN TAFAZZIN"/>
    <property type="match status" value="1"/>
</dbReference>
<evidence type="ECO:0000259" key="13">
    <source>
        <dbReference type="SMART" id="SM00563"/>
    </source>
</evidence>
<dbReference type="PRINTS" id="PR00979">
    <property type="entry name" value="TAFAZZIN"/>
</dbReference>
<evidence type="ECO:0000256" key="6">
    <source>
        <dbReference type="ARBA" id="ARBA00023098"/>
    </source>
</evidence>
<comment type="catalytic activity">
    <reaction evidence="11">
        <text>1'-[1,2-diacyl-sn-glycero-3-phospho],3'-[1-acyl-sn-glycero-3-phospho]-glycerol + a 1,2-diacyl-sn-glycero-3-phosphocholine = a cardiolipin + a 1-acyl-sn-glycero-3-phosphocholine</text>
        <dbReference type="Rhea" id="RHEA:33731"/>
        <dbReference type="ChEBI" id="CHEBI:57643"/>
        <dbReference type="ChEBI" id="CHEBI:58168"/>
        <dbReference type="ChEBI" id="CHEBI:62237"/>
        <dbReference type="ChEBI" id="CHEBI:64743"/>
    </reaction>
    <physiologicalReaction direction="left-to-right" evidence="11">
        <dbReference type="Rhea" id="RHEA:33732"/>
    </physiologicalReaction>
    <physiologicalReaction direction="right-to-left" evidence="11">
        <dbReference type="Rhea" id="RHEA:33733"/>
    </physiologicalReaction>
</comment>
<comment type="subcellular location">
    <subcellularLocation>
        <location evidence="1">Mitochondrion inner membrane</location>
        <topology evidence="1">Peripheral membrane protein</topology>
        <orientation evidence="1">Intermembrane side</orientation>
    </subcellularLocation>
    <subcellularLocation>
        <location evidence="10">Mitochondrion outer membrane</location>
        <topology evidence="10">Peripheral membrane protein</topology>
        <orientation evidence="10">Intermembrane side</orientation>
    </subcellularLocation>
</comment>
<dbReference type="GO" id="GO:0008654">
    <property type="term" value="P:phospholipid biosynthetic process"/>
    <property type="evidence" value="ECO:0007669"/>
    <property type="project" value="EnsemblFungi"/>
</dbReference>
<keyword evidence="6" id="KW-0443">Lipid metabolism</keyword>
<comment type="similarity">
    <text evidence="2 12">Belongs to the taffazin family.</text>
</comment>
<gene>
    <name evidence="14" type="primary">TAZ1</name>
    <name evidence="14" type="ORF">AWJ20_2246</name>
</gene>
<name>A0A167EZJ5_9ASCO</name>